<accession>A0A0C9TQU9</accession>
<reference evidence="1 2" key="1">
    <citation type="submission" date="2014-06" db="EMBL/GenBank/DDBJ databases">
        <title>Evolutionary Origins and Diversification of the Mycorrhizal Mutualists.</title>
        <authorList>
            <consortium name="DOE Joint Genome Institute"/>
            <consortium name="Mycorrhizal Genomics Consortium"/>
            <person name="Kohler A."/>
            <person name="Kuo A."/>
            <person name="Nagy L.G."/>
            <person name="Floudas D."/>
            <person name="Copeland A."/>
            <person name="Barry K.W."/>
            <person name="Cichocki N."/>
            <person name="Veneault-Fourrey C."/>
            <person name="LaButti K."/>
            <person name="Lindquist E.A."/>
            <person name="Lipzen A."/>
            <person name="Lundell T."/>
            <person name="Morin E."/>
            <person name="Murat C."/>
            <person name="Riley R."/>
            <person name="Ohm R."/>
            <person name="Sun H."/>
            <person name="Tunlid A."/>
            <person name="Henrissat B."/>
            <person name="Grigoriev I.V."/>
            <person name="Hibbett D.S."/>
            <person name="Martin F."/>
        </authorList>
    </citation>
    <scope>NUCLEOTIDE SEQUENCE [LARGE SCALE GENOMIC DNA]</scope>
    <source>
        <strain evidence="1 2">SS14</strain>
    </source>
</reference>
<dbReference type="HOGENOM" id="CLU_2086304_0_0_1"/>
<dbReference type="EMBL" id="KN837226">
    <property type="protein sequence ID" value="KIJ32538.1"/>
    <property type="molecule type" value="Genomic_DNA"/>
</dbReference>
<gene>
    <name evidence="1" type="ORF">M422DRAFT_35806</name>
</gene>
<name>A0A0C9TQU9_SPHS4</name>
<organism evidence="1 2">
    <name type="scientific">Sphaerobolus stellatus (strain SS14)</name>
    <dbReference type="NCBI Taxonomy" id="990650"/>
    <lineage>
        <taxon>Eukaryota</taxon>
        <taxon>Fungi</taxon>
        <taxon>Dikarya</taxon>
        <taxon>Basidiomycota</taxon>
        <taxon>Agaricomycotina</taxon>
        <taxon>Agaricomycetes</taxon>
        <taxon>Phallomycetidae</taxon>
        <taxon>Geastrales</taxon>
        <taxon>Sphaerobolaceae</taxon>
        <taxon>Sphaerobolus</taxon>
    </lineage>
</organism>
<evidence type="ECO:0000313" key="2">
    <source>
        <dbReference type="Proteomes" id="UP000054279"/>
    </source>
</evidence>
<dbReference type="AlphaFoldDB" id="A0A0C9TQU9"/>
<sequence>MNCSSELYPTRPTRINATPSKLINTHMHPMLSITETYVTALKNTGALLLWILRCSPMIPSVFHQQELCCSMVGIRPTALSNKLLPTYEGSFLDGKCIQYDAGKSSVENYRGVYSSNS</sequence>
<proteinExistence type="predicted"/>
<protein>
    <submittedName>
        <fullName evidence="1">Uncharacterized protein</fullName>
    </submittedName>
</protein>
<evidence type="ECO:0000313" key="1">
    <source>
        <dbReference type="EMBL" id="KIJ32538.1"/>
    </source>
</evidence>
<keyword evidence="2" id="KW-1185">Reference proteome</keyword>
<dbReference type="Proteomes" id="UP000054279">
    <property type="component" value="Unassembled WGS sequence"/>
</dbReference>